<name>A0A7W9GHC5_9ACTN</name>
<dbReference type="PANTHER" id="PTHR43811:SF19">
    <property type="entry name" value="39 KDA FK506-BINDING NUCLEAR PROTEIN"/>
    <property type="match status" value="1"/>
</dbReference>
<dbReference type="InterPro" id="IPR001179">
    <property type="entry name" value="PPIase_FKBP_dom"/>
</dbReference>
<gene>
    <name evidence="9" type="ORF">HD596_010543</name>
</gene>
<evidence type="ECO:0000256" key="2">
    <source>
        <dbReference type="ARBA" id="ARBA00006577"/>
    </source>
</evidence>
<evidence type="ECO:0000256" key="4">
    <source>
        <dbReference type="ARBA" id="ARBA00023235"/>
    </source>
</evidence>
<keyword evidence="10" id="KW-1185">Reference proteome</keyword>
<comment type="catalytic activity">
    <reaction evidence="1 5 6">
        <text>[protein]-peptidylproline (omega=180) = [protein]-peptidylproline (omega=0)</text>
        <dbReference type="Rhea" id="RHEA:16237"/>
        <dbReference type="Rhea" id="RHEA-COMP:10747"/>
        <dbReference type="Rhea" id="RHEA-COMP:10748"/>
        <dbReference type="ChEBI" id="CHEBI:83833"/>
        <dbReference type="ChEBI" id="CHEBI:83834"/>
        <dbReference type="EC" id="5.2.1.8"/>
    </reaction>
</comment>
<evidence type="ECO:0000256" key="6">
    <source>
        <dbReference type="RuleBase" id="RU003915"/>
    </source>
</evidence>
<evidence type="ECO:0000256" key="7">
    <source>
        <dbReference type="SAM" id="SignalP"/>
    </source>
</evidence>
<comment type="similarity">
    <text evidence="2 6">Belongs to the FKBP-type PPIase family.</text>
</comment>
<evidence type="ECO:0000256" key="3">
    <source>
        <dbReference type="ARBA" id="ARBA00023110"/>
    </source>
</evidence>
<protein>
    <recommendedName>
        <fullName evidence="6">Peptidyl-prolyl cis-trans isomerase</fullName>
        <ecNumber evidence="6">5.2.1.8</ecNumber>
    </recommendedName>
</protein>
<evidence type="ECO:0000259" key="8">
    <source>
        <dbReference type="PROSITE" id="PS50059"/>
    </source>
</evidence>
<dbReference type="EMBL" id="JACHMB010000001">
    <property type="protein sequence ID" value="MBB5783787.1"/>
    <property type="molecule type" value="Genomic_DNA"/>
</dbReference>
<dbReference type="EC" id="5.2.1.8" evidence="6"/>
<dbReference type="PROSITE" id="PS50059">
    <property type="entry name" value="FKBP_PPIASE"/>
    <property type="match status" value="2"/>
</dbReference>
<keyword evidence="7" id="KW-0732">Signal</keyword>
<dbReference type="PROSITE" id="PS51257">
    <property type="entry name" value="PROKAR_LIPOPROTEIN"/>
    <property type="match status" value="1"/>
</dbReference>
<accession>A0A7W9GHC5</accession>
<feature type="signal peptide" evidence="7">
    <location>
        <begin position="1"/>
        <end position="24"/>
    </location>
</feature>
<dbReference type="GO" id="GO:0003755">
    <property type="term" value="F:peptidyl-prolyl cis-trans isomerase activity"/>
    <property type="evidence" value="ECO:0007669"/>
    <property type="project" value="UniProtKB-UniRule"/>
</dbReference>
<sequence>MPHRRTAALLPVLLLLAGCSGGVARDPGMTVDGPFGARPTITFAGGAPAAGLKVEELASGDGARLGADDTAIVQYTAHVWDGGDNRLVDSTFDRGTPAAFPLGELPPGLDGALRGRRVGSRVLAALPPDQRRGARLPPGVGPDDEMVYVVDILGAHPRGASVEAGGGSLAGVRVGAGAPPGLEVPATAPPAAFEAKVLARGQGRGTRAGQLVVAQYEGAIWSRRRVFEATWTSGRPKAFRIGDGGVPKGWEAALVGVPAGSRVLMVVPPSYGYGPAGDPARGITGTDTLVYVVDVIAAY</sequence>
<dbReference type="RefSeq" id="WP_185076836.1">
    <property type="nucleotide sequence ID" value="NZ_JACHMB010000001.1"/>
</dbReference>
<dbReference type="Pfam" id="PF00254">
    <property type="entry name" value="FKBP_C"/>
    <property type="match status" value="2"/>
</dbReference>
<evidence type="ECO:0000313" key="10">
    <source>
        <dbReference type="Proteomes" id="UP000579153"/>
    </source>
</evidence>
<feature type="chain" id="PRO_5030695396" description="Peptidyl-prolyl cis-trans isomerase" evidence="7">
    <location>
        <begin position="25"/>
        <end position="299"/>
    </location>
</feature>
<dbReference type="AlphaFoldDB" id="A0A7W9GHC5"/>
<dbReference type="SUPFAM" id="SSF54534">
    <property type="entry name" value="FKBP-like"/>
    <property type="match status" value="2"/>
</dbReference>
<organism evidence="9 10">
    <name type="scientific">Nonomuraea jabiensis</name>
    <dbReference type="NCBI Taxonomy" id="882448"/>
    <lineage>
        <taxon>Bacteria</taxon>
        <taxon>Bacillati</taxon>
        <taxon>Actinomycetota</taxon>
        <taxon>Actinomycetes</taxon>
        <taxon>Streptosporangiales</taxon>
        <taxon>Streptosporangiaceae</taxon>
        <taxon>Nonomuraea</taxon>
    </lineage>
</organism>
<evidence type="ECO:0000256" key="5">
    <source>
        <dbReference type="PROSITE-ProRule" id="PRU00277"/>
    </source>
</evidence>
<dbReference type="InterPro" id="IPR046357">
    <property type="entry name" value="PPIase_dom_sf"/>
</dbReference>
<dbReference type="PANTHER" id="PTHR43811">
    <property type="entry name" value="FKBP-TYPE PEPTIDYL-PROLYL CIS-TRANS ISOMERASE FKPA"/>
    <property type="match status" value="1"/>
</dbReference>
<reference evidence="9 10" key="1">
    <citation type="submission" date="2020-08" db="EMBL/GenBank/DDBJ databases">
        <title>Sequencing the genomes of 1000 actinobacteria strains.</title>
        <authorList>
            <person name="Klenk H.-P."/>
        </authorList>
    </citation>
    <scope>NUCLEOTIDE SEQUENCE [LARGE SCALE GENOMIC DNA]</scope>
    <source>
        <strain evidence="9 10">DSM 45507</strain>
    </source>
</reference>
<keyword evidence="3 5" id="KW-0697">Rotamase</keyword>
<dbReference type="Gene3D" id="3.10.50.40">
    <property type="match status" value="2"/>
</dbReference>
<comment type="caution">
    <text evidence="9">The sequence shown here is derived from an EMBL/GenBank/DDBJ whole genome shotgun (WGS) entry which is preliminary data.</text>
</comment>
<keyword evidence="4 5" id="KW-0413">Isomerase</keyword>
<dbReference type="Proteomes" id="UP000579153">
    <property type="component" value="Unassembled WGS sequence"/>
</dbReference>
<evidence type="ECO:0000256" key="1">
    <source>
        <dbReference type="ARBA" id="ARBA00000971"/>
    </source>
</evidence>
<proteinExistence type="inferred from homology"/>
<feature type="domain" description="PPIase FKBP-type" evidence="8">
    <location>
        <begin position="68"/>
        <end position="156"/>
    </location>
</feature>
<feature type="domain" description="PPIase FKBP-type" evidence="8">
    <location>
        <begin position="209"/>
        <end position="299"/>
    </location>
</feature>
<evidence type="ECO:0000313" key="9">
    <source>
        <dbReference type="EMBL" id="MBB5783787.1"/>
    </source>
</evidence>